<feature type="domain" description="OLD protein-like TOPRIM" evidence="2">
    <location>
        <begin position="535"/>
        <end position="599"/>
    </location>
</feature>
<evidence type="ECO:0000313" key="4">
    <source>
        <dbReference type="Proteomes" id="UP000321196"/>
    </source>
</evidence>
<evidence type="ECO:0000313" key="3">
    <source>
        <dbReference type="EMBL" id="TXK03374.1"/>
    </source>
</evidence>
<reference evidence="3 4" key="1">
    <citation type="submission" date="2019-08" db="EMBL/GenBank/DDBJ databases">
        <authorList>
            <person name="Dong K."/>
        </authorList>
    </citation>
    <scope>NUCLEOTIDE SEQUENCE [LARGE SCALE GENOMIC DNA]</scope>
    <source>
        <strain evidence="3 4">M4-8</strain>
    </source>
</reference>
<dbReference type="GO" id="GO:0005524">
    <property type="term" value="F:ATP binding"/>
    <property type="evidence" value="ECO:0007669"/>
    <property type="project" value="InterPro"/>
</dbReference>
<dbReference type="OrthoDB" id="4428168at2"/>
<sequence length="685" mass="76006">MVAVRDRLALRRLPISVKLNRSLFPIDFISLVAKPGKTLGGLAMQRTTLSDVLKATSGDGFRPRPLSPGDSIDIFVRDESSYSNAVYSVFDRLEVVNIRRGSPTMFRIKWDTVNNEDLPGEFSLVWSHEDRAAGRAPFIAIGSASEKLAQYADDQAHRIPPSRFDVDLRIRIPEMSQRDTQNRVAAEQMDSLTSKENLIPSHARTISVEGFRGFRESATLRMACPDGAEGSGLTFVVGANNAGKSTVWESFDAVSRKLKNDVSFSAGRRNRATLNGIRIRMDFNTGVSYQVLSRNNDTSETKDEWSPSQPNLLPEIVTVPSRRQFQATFSRGGTAQRDWMAQQNDFTRSRQNDQFTGRLFDLHNDDAKKEKFDQLMAEVLGHELKWTIDLGEGQYGQSYYLKVTTGDGVDHSSEGLGDGIISLLFILNALYDSEPETLLVFDEPELSLHPQLVKRLGRVLARFAKDRQIVVFTHSPHLLSWDDIANGAEIARVYKSGPDSKIAQPTRVTVMEVANLRRSWRNPHILGVDANEVLFLDDGVILVEGQEDAALFPRAFEQVGIEMPGTIFGWGSGGEGNPEKLAALLNELGFERVAVILDNNVHHTADRIRANHPGYLVQEIPAADVRDKPASAKEAVVGLLDEKGKRLKPEMKAQAEAAFSAVRSYLKSTPQVVSDLQASTTKLDS</sequence>
<dbReference type="EMBL" id="VRSW01000004">
    <property type="protein sequence ID" value="TXK03374.1"/>
    <property type="molecule type" value="Genomic_DNA"/>
</dbReference>
<accession>A0A5C8HKC3</accession>
<dbReference type="Pfam" id="PF13304">
    <property type="entry name" value="AAA_21"/>
    <property type="match status" value="1"/>
</dbReference>
<keyword evidence="4" id="KW-1185">Reference proteome</keyword>
<proteinExistence type="predicted"/>
<feature type="domain" description="ATPase AAA-type core" evidence="1">
    <location>
        <begin position="289"/>
        <end position="480"/>
    </location>
</feature>
<dbReference type="InterPro" id="IPR003959">
    <property type="entry name" value="ATPase_AAA_core"/>
</dbReference>
<dbReference type="RefSeq" id="WP_147826305.1">
    <property type="nucleotide sequence ID" value="NZ_BAAARG010000001.1"/>
</dbReference>
<dbReference type="GO" id="GO:0016887">
    <property type="term" value="F:ATP hydrolysis activity"/>
    <property type="evidence" value="ECO:0007669"/>
    <property type="project" value="InterPro"/>
</dbReference>
<dbReference type="InterPro" id="IPR051396">
    <property type="entry name" value="Bact_Antivir_Def_Nuclease"/>
</dbReference>
<dbReference type="Pfam" id="PF20469">
    <property type="entry name" value="OLD-like_TOPRIM"/>
    <property type="match status" value="1"/>
</dbReference>
<dbReference type="SUPFAM" id="SSF52540">
    <property type="entry name" value="P-loop containing nucleoside triphosphate hydrolases"/>
    <property type="match status" value="1"/>
</dbReference>
<protein>
    <submittedName>
        <fullName evidence="3">AAA family ATPase</fullName>
    </submittedName>
</protein>
<dbReference type="PANTHER" id="PTHR43581">
    <property type="entry name" value="ATP/GTP PHOSPHATASE"/>
    <property type="match status" value="1"/>
</dbReference>
<dbReference type="InterPro" id="IPR034139">
    <property type="entry name" value="TOPRIM_OLD"/>
</dbReference>
<dbReference type="PANTHER" id="PTHR43581:SF4">
    <property type="entry name" value="ATP_GTP PHOSPHATASE"/>
    <property type="match status" value="1"/>
</dbReference>
<dbReference type="Gene3D" id="3.40.50.300">
    <property type="entry name" value="P-loop containing nucleotide triphosphate hydrolases"/>
    <property type="match status" value="1"/>
</dbReference>
<evidence type="ECO:0000259" key="1">
    <source>
        <dbReference type="Pfam" id="PF13304"/>
    </source>
</evidence>
<evidence type="ECO:0000259" key="2">
    <source>
        <dbReference type="Pfam" id="PF20469"/>
    </source>
</evidence>
<comment type="caution">
    <text evidence="3">The sequence shown here is derived from an EMBL/GenBank/DDBJ whole genome shotgun (WGS) entry which is preliminary data.</text>
</comment>
<gene>
    <name evidence="3" type="ORF">FVP60_10810</name>
</gene>
<dbReference type="Proteomes" id="UP000321196">
    <property type="component" value="Unassembled WGS sequence"/>
</dbReference>
<name>A0A5C8HKC3_9MICO</name>
<dbReference type="InterPro" id="IPR027417">
    <property type="entry name" value="P-loop_NTPase"/>
</dbReference>
<dbReference type="AlphaFoldDB" id="A0A5C8HKC3"/>
<organism evidence="3 4">
    <name type="scientific">Microbacterium mitrae</name>
    <dbReference type="NCBI Taxonomy" id="664640"/>
    <lineage>
        <taxon>Bacteria</taxon>
        <taxon>Bacillati</taxon>
        <taxon>Actinomycetota</taxon>
        <taxon>Actinomycetes</taxon>
        <taxon>Micrococcales</taxon>
        <taxon>Microbacteriaceae</taxon>
        <taxon>Microbacterium</taxon>
    </lineage>
</organism>